<organism evidence="3 4">
    <name type="scientific">Pontibacter akesuensis</name>
    <dbReference type="NCBI Taxonomy" id="388950"/>
    <lineage>
        <taxon>Bacteria</taxon>
        <taxon>Pseudomonadati</taxon>
        <taxon>Bacteroidota</taxon>
        <taxon>Cytophagia</taxon>
        <taxon>Cytophagales</taxon>
        <taxon>Hymenobacteraceae</taxon>
        <taxon>Pontibacter</taxon>
    </lineage>
</organism>
<evidence type="ECO:0000313" key="3">
    <source>
        <dbReference type="EMBL" id="SFV01357.1"/>
    </source>
</evidence>
<dbReference type="Gene3D" id="3.40.50.1820">
    <property type="entry name" value="alpha/beta hydrolase"/>
    <property type="match status" value="1"/>
</dbReference>
<dbReference type="Proteomes" id="UP000182491">
    <property type="component" value="Unassembled WGS sequence"/>
</dbReference>
<evidence type="ECO:0000259" key="2">
    <source>
        <dbReference type="Pfam" id="PF07859"/>
    </source>
</evidence>
<gene>
    <name evidence="3" type="ORF">SAMN04487941_4153</name>
</gene>
<dbReference type="EMBL" id="FPCA01000009">
    <property type="protein sequence ID" value="SFV01357.1"/>
    <property type="molecule type" value="Genomic_DNA"/>
</dbReference>
<dbReference type="Pfam" id="PF07859">
    <property type="entry name" value="Abhydrolase_3"/>
    <property type="match status" value="1"/>
</dbReference>
<dbReference type="GO" id="GO:0016787">
    <property type="term" value="F:hydrolase activity"/>
    <property type="evidence" value="ECO:0007669"/>
    <property type="project" value="UniProtKB-KW"/>
</dbReference>
<dbReference type="SUPFAM" id="SSF53474">
    <property type="entry name" value="alpha/beta-Hydrolases"/>
    <property type="match status" value="1"/>
</dbReference>
<evidence type="ECO:0000256" key="1">
    <source>
        <dbReference type="ARBA" id="ARBA00022801"/>
    </source>
</evidence>
<keyword evidence="4" id="KW-1185">Reference proteome</keyword>
<dbReference type="STRING" id="388950.GCA_001611675_02848"/>
<feature type="domain" description="Alpha/beta hydrolase fold-3" evidence="2">
    <location>
        <begin position="74"/>
        <end position="272"/>
    </location>
</feature>
<dbReference type="InterPro" id="IPR050300">
    <property type="entry name" value="GDXG_lipolytic_enzyme"/>
</dbReference>
<dbReference type="InterPro" id="IPR013094">
    <property type="entry name" value="AB_hydrolase_3"/>
</dbReference>
<sequence>MKSITYYLTLFVIKLKGLKREFSKDPIDFNKLRKEDVHRPKPASFRPHFMRQFSVAETLLTEVKPAATNGFLLLFCPGGAFVYGPARHHWHAAKQLVSQTQCTLWMVDYPKAPENNIAFISENIDAVYAYAVETHGAGKVILVGDSAGGTLLTALTQRLVQKSKALPLALVLISPVMDASFSNPQLDALEKVDPMLSKAGVLSAKRMCAQHYGVDDVRLSPVNGSFSNFPRTLLLVAENDITYPDQQLVVQQLCEAAVEVKVIKGEGMPHIWPILPVMQEARAAFQEMTSYIRRTIAGASDKV</sequence>
<accession>A0A1I7KVB6</accession>
<dbReference type="AlphaFoldDB" id="A0A1I7KVB6"/>
<reference evidence="4" key="1">
    <citation type="submission" date="2016-10" db="EMBL/GenBank/DDBJ databases">
        <authorList>
            <person name="Varghese N."/>
        </authorList>
    </citation>
    <scope>NUCLEOTIDE SEQUENCE [LARGE SCALE GENOMIC DNA]</scope>
    <source>
        <strain evidence="4">DSM 18820</strain>
    </source>
</reference>
<keyword evidence="1" id="KW-0378">Hydrolase</keyword>
<dbReference type="PANTHER" id="PTHR48081">
    <property type="entry name" value="AB HYDROLASE SUPERFAMILY PROTEIN C4A8.06C"/>
    <property type="match status" value="1"/>
</dbReference>
<name>A0A1I7KVB6_9BACT</name>
<dbReference type="PANTHER" id="PTHR48081:SF8">
    <property type="entry name" value="ALPHA_BETA HYDROLASE FOLD-3 DOMAIN-CONTAINING PROTEIN-RELATED"/>
    <property type="match status" value="1"/>
</dbReference>
<dbReference type="OrthoDB" id="9815425at2"/>
<evidence type="ECO:0000313" key="4">
    <source>
        <dbReference type="Proteomes" id="UP000182491"/>
    </source>
</evidence>
<protein>
    <submittedName>
        <fullName evidence="3">Acetyl esterase/lipase</fullName>
    </submittedName>
</protein>
<proteinExistence type="predicted"/>
<dbReference type="InterPro" id="IPR029058">
    <property type="entry name" value="AB_hydrolase_fold"/>
</dbReference>